<dbReference type="AlphaFoldDB" id="A0A518RG79"/>
<dbReference type="Proteomes" id="UP000318055">
    <property type="component" value="Chromosome"/>
</dbReference>
<dbReference type="CDD" id="cd00586">
    <property type="entry name" value="4HBT"/>
    <property type="match status" value="1"/>
</dbReference>
<dbReference type="OrthoDB" id="9799036at2"/>
<dbReference type="Gene3D" id="3.10.129.10">
    <property type="entry name" value="Hotdog Thioesterase"/>
    <property type="match status" value="1"/>
</dbReference>
<keyword evidence="4" id="KW-1185">Reference proteome</keyword>
<dbReference type="RefSeq" id="WP_145847021.1">
    <property type="nucleotide sequence ID" value="NZ_CP042239.1"/>
</dbReference>
<dbReference type="GO" id="GO:0047617">
    <property type="term" value="F:fatty acyl-CoA hydrolase activity"/>
    <property type="evidence" value="ECO:0007669"/>
    <property type="project" value="TreeGrafter"/>
</dbReference>
<evidence type="ECO:0000313" key="4">
    <source>
        <dbReference type="Proteomes" id="UP000318055"/>
    </source>
</evidence>
<dbReference type="SUPFAM" id="SSF54637">
    <property type="entry name" value="Thioesterase/thiol ester dehydrase-isomerase"/>
    <property type="match status" value="1"/>
</dbReference>
<evidence type="ECO:0000313" key="3">
    <source>
        <dbReference type="EMBL" id="QDX26419.1"/>
    </source>
</evidence>
<keyword evidence="2" id="KW-0378">Hydrolase</keyword>
<name>A0A518RG79_9SPHN</name>
<organism evidence="3 4">
    <name type="scientific">Sphingomonas suaedae</name>
    <dbReference type="NCBI Taxonomy" id="2599297"/>
    <lineage>
        <taxon>Bacteria</taxon>
        <taxon>Pseudomonadati</taxon>
        <taxon>Pseudomonadota</taxon>
        <taxon>Alphaproteobacteria</taxon>
        <taxon>Sphingomonadales</taxon>
        <taxon>Sphingomonadaceae</taxon>
        <taxon>Sphingomonas</taxon>
    </lineage>
</organism>
<reference evidence="3 4" key="1">
    <citation type="submission" date="2019-07" db="EMBL/GenBank/DDBJ databases">
        <title>Sphingomonas alkalisoli sp. nov., isolated from rhizosphere soil of Suaedae salsa.</title>
        <authorList>
            <person name="Zhang H."/>
            <person name="Xu L."/>
            <person name="Zhang J.-X."/>
            <person name="Sun J.-Q."/>
        </authorList>
    </citation>
    <scope>NUCLEOTIDE SEQUENCE [LARGE SCALE GENOMIC DNA]</scope>
    <source>
        <strain evidence="3 4">XS-10</strain>
    </source>
</reference>
<dbReference type="InterPro" id="IPR029069">
    <property type="entry name" value="HotDog_dom_sf"/>
</dbReference>
<dbReference type="KEGG" id="ssua:FPZ54_10550"/>
<dbReference type="PANTHER" id="PTHR31793:SF27">
    <property type="entry name" value="NOVEL THIOESTERASE SUPERFAMILY DOMAIN AND SAPOSIN A-TYPE DOMAIN CONTAINING PROTEIN (0610012H03RIK)"/>
    <property type="match status" value="1"/>
</dbReference>
<comment type="similarity">
    <text evidence="1">Belongs to the 4-hydroxybenzoyl-CoA thioesterase family.</text>
</comment>
<gene>
    <name evidence="3" type="ORF">FPZ54_10550</name>
</gene>
<dbReference type="Pfam" id="PF13279">
    <property type="entry name" value="4HBT_2"/>
    <property type="match status" value="1"/>
</dbReference>
<dbReference type="PANTHER" id="PTHR31793">
    <property type="entry name" value="4-HYDROXYBENZOYL-COA THIOESTERASE FAMILY MEMBER"/>
    <property type="match status" value="1"/>
</dbReference>
<proteinExistence type="inferred from homology"/>
<protein>
    <submittedName>
        <fullName evidence="3">Acyl-CoA thioesterase</fullName>
    </submittedName>
</protein>
<evidence type="ECO:0000256" key="2">
    <source>
        <dbReference type="ARBA" id="ARBA00022801"/>
    </source>
</evidence>
<evidence type="ECO:0000256" key="1">
    <source>
        <dbReference type="ARBA" id="ARBA00005953"/>
    </source>
</evidence>
<accession>A0A518RG79</accession>
<sequence>MTATDREGFAFSHRLRVRYAEIDGQKVVFNSRYLEYADVALSEYWRWLRLSDLTEWRDMEFHVARATVEYKAPFRYDEEFDAFVRTDRIGRSSITSHIELVHAETGALHTMIELVHVNVDLDAGRSAPVPDAVRARMLGEG</sequence>
<dbReference type="EMBL" id="CP042239">
    <property type="protein sequence ID" value="QDX26419.1"/>
    <property type="molecule type" value="Genomic_DNA"/>
</dbReference>
<dbReference type="InterPro" id="IPR050563">
    <property type="entry name" value="4-hydroxybenzoyl-CoA_TE"/>
</dbReference>